<accession>A0A9X2SRG5</accession>
<protein>
    <submittedName>
        <fullName evidence="1">Uncharacterized protein</fullName>
    </submittedName>
</protein>
<comment type="caution">
    <text evidence="1">The sequence shown here is derived from an EMBL/GenBank/DDBJ whole genome shotgun (WGS) entry which is preliminary data.</text>
</comment>
<organism evidence="1 2">
    <name type="scientific">Bacteroides muris</name>
    <name type="common">ex Fokt et al. 2023</name>
    <dbReference type="NCBI Taxonomy" id="2937417"/>
    <lineage>
        <taxon>Bacteria</taxon>
        <taxon>Pseudomonadati</taxon>
        <taxon>Bacteroidota</taxon>
        <taxon>Bacteroidia</taxon>
        <taxon>Bacteroidales</taxon>
        <taxon>Bacteroidaceae</taxon>
        <taxon>Bacteroides</taxon>
    </lineage>
</organism>
<evidence type="ECO:0000313" key="2">
    <source>
        <dbReference type="Proteomes" id="UP001143192"/>
    </source>
</evidence>
<gene>
    <name evidence="1" type="ORF">M1B79_00825</name>
</gene>
<keyword evidence="2" id="KW-1185">Reference proteome</keyword>
<dbReference type="Proteomes" id="UP001143192">
    <property type="component" value="Unassembled WGS sequence"/>
</dbReference>
<reference evidence="1" key="2">
    <citation type="submission" date="2022-04" db="EMBL/GenBank/DDBJ databases">
        <authorList>
            <person name="Fokt H."/>
            <person name="Baines J."/>
        </authorList>
    </citation>
    <scope>NUCLEOTIDE SEQUENCE</scope>
    <source>
        <strain evidence="1">KH365_2</strain>
    </source>
</reference>
<proteinExistence type="predicted"/>
<reference evidence="1" key="1">
    <citation type="journal article" date="2022" name="Arch. Microbiol.">
        <title>Bacteroides muris sp. nov. isolated from the cecum of wild-derived house mice.</title>
        <authorList>
            <person name="Fokt H."/>
            <person name="Unni R."/>
            <person name="Repnik U."/>
            <person name="Schmitz R.A."/>
            <person name="Bramkamp M."/>
            <person name="Baines J.F."/>
            <person name="Unterweger D."/>
        </authorList>
    </citation>
    <scope>NUCLEOTIDE SEQUENCE</scope>
    <source>
        <strain evidence="1">KH365_2</strain>
    </source>
</reference>
<dbReference type="AlphaFoldDB" id="A0A9X2SRG5"/>
<evidence type="ECO:0000313" key="1">
    <source>
        <dbReference type="EMBL" id="MCR6503250.1"/>
    </source>
</evidence>
<dbReference type="RefSeq" id="WP_257930407.1">
    <property type="nucleotide sequence ID" value="NZ_JAMZED010000001.1"/>
</dbReference>
<sequence length="60" mass="6682">MKIKDLFGDIRGLFSFSCRLPAANVTAMEMQSHCKEVAVPLQKDCSITAKRLHSFAVLIN</sequence>
<name>A0A9X2SRG5_9BACE</name>
<dbReference type="EMBL" id="JAMZED010000001">
    <property type="protein sequence ID" value="MCR6503250.1"/>
    <property type="molecule type" value="Genomic_DNA"/>
</dbReference>